<evidence type="ECO:0000313" key="2">
    <source>
        <dbReference type="EMBL" id="KAF2169796.1"/>
    </source>
</evidence>
<organism evidence="2 3">
    <name type="scientific">Zasmidium cellare ATCC 36951</name>
    <dbReference type="NCBI Taxonomy" id="1080233"/>
    <lineage>
        <taxon>Eukaryota</taxon>
        <taxon>Fungi</taxon>
        <taxon>Dikarya</taxon>
        <taxon>Ascomycota</taxon>
        <taxon>Pezizomycotina</taxon>
        <taxon>Dothideomycetes</taxon>
        <taxon>Dothideomycetidae</taxon>
        <taxon>Mycosphaerellales</taxon>
        <taxon>Mycosphaerellaceae</taxon>
        <taxon>Zasmidium</taxon>
    </lineage>
</organism>
<name>A0A6A6CWB3_ZASCE</name>
<dbReference type="EMBL" id="ML993587">
    <property type="protein sequence ID" value="KAF2169796.1"/>
    <property type="molecule type" value="Genomic_DNA"/>
</dbReference>
<proteinExistence type="predicted"/>
<dbReference type="RefSeq" id="XP_033670685.1">
    <property type="nucleotide sequence ID" value="XM_033805279.1"/>
</dbReference>
<accession>A0A6A6CWB3</accession>
<protein>
    <recommendedName>
        <fullName evidence="4">Autophagy-related protein 17</fullName>
    </recommendedName>
</protein>
<evidence type="ECO:0000313" key="3">
    <source>
        <dbReference type="Proteomes" id="UP000799537"/>
    </source>
</evidence>
<dbReference type="GeneID" id="54558551"/>
<sequence>MRRQHDELTEELEAAQTAYEEADEQRDQNRDPYLEDGLNLQYLYANNRLACASREYNVYMDEFDNMEHQHLIADMPPAETAPDTDRTSIATSSPDDRTTLLSYTTNISALERKRQDLVTSDTIARLSEHIAYLEHLHTSLLARVSQHQTTIATLTSDLDDAQTLLDNFNAQIEDGCVLARGLADENSALRQHVAGLTEAVQTAEGEVGRLEGVVREMGLVEGVLRVDCEVLRGEVRVARGRVRELELGGNSVKVEESSEEGGGVRLEDSTEAMDERLVLGLWSG</sequence>
<dbReference type="Proteomes" id="UP000799537">
    <property type="component" value="Unassembled WGS sequence"/>
</dbReference>
<evidence type="ECO:0000256" key="1">
    <source>
        <dbReference type="SAM" id="MobiDB-lite"/>
    </source>
</evidence>
<evidence type="ECO:0008006" key="4">
    <source>
        <dbReference type="Google" id="ProtNLM"/>
    </source>
</evidence>
<keyword evidence="3" id="KW-1185">Reference proteome</keyword>
<feature type="region of interest" description="Disordered" evidence="1">
    <location>
        <begin position="76"/>
        <end position="95"/>
    </location>
</feature>
<dbReference type="AlphaFoldDB" id="A0A6A6CWB3"/>
<feature type="region of interest" description="Disordered" evidence="1">
    <location>
        <begin position="1"/>
        <end position="32"/>
    </location>
</feature>
<reference evidence="2" key="1">
    <citation type="journal article" date="2020" name="Stud. Mycol.">
        <title>101 Dothideomycetes genomes: a test case for predicting lifestyles and emergence of pathogens.</title>
        <authorList>
            <person name="Haridas S."/>
            <person name="Albert R."/>
            <person name="Binder M."/>
            <person name="Bloem J."/>
            <person name="Labutti K."/>
            <person name="Salamov A."/>
            <person name="Andreopoulos B."/>
            <person name="Baker S."/>
            <person name="Barry K."/>
            <person name="Bills G."/>
            <person name="Bluhm B."/>
            <person name="Cannon C."/>
            <person name="Castanera R."/>
            <person name="Culley D."/>
            <person name="Daum C."/>
            <person name="Ezra D."/>
            <person name="Gonzalez J."/>
            <person name="Henrissat B."/>
            <person name="Kuo A."/>
            <person name="Liang C."/>
            <person name="Lipzen A."/>
            <person name="Lutzoni F."/>
            <person name="Magnuson J."/>
            <person name="Mondo S."/>
            <person name="Nolan M."/>
            <person name="Ohm R."/>
            <person name="Pangilinan J."/>
            <person name="Park H.-J."/>
            <person name="Ramirez L."/>
            <person name="Alfaro M."/>
            <person name="Sun H."/>
            <person name="Tritt A."/>
            <person name="Yoshinaga Y."/>
            <person name="Zwiers L.-H."/>
            <person name="Turgeon B."/>
            <person name="Goodwin S."/>
            <person name="Spatafora J."/>
            <person name="Crous P."/>
            <person name="Grigoriev I."/>
        </authorList>
    </citation>
    <scope>NUCLEOTIDE SEQUENCE</scope>
    <source>
        <strain evidence="2">ATCC 36951</strain>
    </source>
</reference>
<gene>
    <name evidence="2" type="ORF">M409DRAFT_20211</name>
</gene>